<evidence type="ECO:0000313" key="10">
    <source>
        <dbReference type="Proteomes" id="UP000002139"/>
    </source>
</evidence>
<keyword evidence="6" id="KW-0408">Iron</keyword>
<dbReference type="BioCyc" id="SCEL448385:SCE_RS42560-MONOMER"/>
<dbReference type="Pfam" id="PF01127">
    <property type="entry name" value="Sdh_cyt"/>
    <property type="match status" value="1"/>
</dbReference>
<dbReference type="HOGENOM" id="CLU_078991_0_0_7"/>
<keyword evidence="2" id="KW-0349">Heme</keyword>
<keyword evidence="3 8" id="KW-0812">Transmembrane</keyword>
<dbReference type="GO" id="GO:0016020">
    <property type="term" value="C:membrane"/>
    <property type="evidence" value="ECO:0007669"/>
    <property type="project" value="UniProtKB-SubCell"/>
</dbReference>
<dbReference type="RefSeq" id="WP_012240916.1">
    <property type="nucleotide sequence ID" value="NC_010162.1"/>
</dbReference>
<evidence type="ECO:0000256" key="8">
    <source>
        <dbReference type="SAM" id="Phobius"/>
    </source>
</evidence>
<feature type="transmembrane region" description="Helical" evidence="8">
    <location>
        <begin position="23"/>
        <end position="41"/>
    </location>
</feature>
<reference evidence="9 10" key="1">
    <citation type="journal article" date="2007" name="Nat. Biotechnol.">
        <title>Complete genome sequence of the myxobacterium Sorangium cellulosum.</title>
        <authorList>
            <person name="Schneiker S."/>
            <person name="Perlova O."/>
            <person name="Kaiser O."/>
            <person name="Gerth K."/>
            <person name="Alici A."/>
            <person name="Altmeyer M.O."/>
            <person name="Bartels D."/>
            <person name="Bekel T."/>
            <person name="Beyer S."/>
            <person name="Bode E."/>
            <person name="Bode H.B."/>
            <person name="Bolten C.J."/>
            <person name="Choudhuri J.V."/>
            <person name="Doss S."/>
            <person name="Elnakady Y.A."/>
            <person name="Frank B."/>
            <person name="Gaigalat L."/>
            <person name="Goesmann A."/>
            <person name="Groeger C."/>
            <person name="Gross F."/>
            <person name="Jelsbak L."/>
            <person name="Jelsbak L."/>
            <person name="Kalinowski J."/>
            <person name="Kegler C."/>
            <person name="Knauber T."/>
            <person name="Konietzny S."/>
            <person name="Kopp M."/>
            <person name="Krause L."/>
            <person name="Krug D."/>
            <person name="Linke B."/>
            <person name="Mahmud T."/>
            <person name="Martinez-Arias R."/>
            <person name="McHardy A.C."/>
            <person name="Merai M."/>
            <person name="Meyer F."/>
            <person name="Mormann S."/>
            <person name="Munoz-Dorado J."/>
            <person name="Perez J."/>
            <person name="Pradella S."/>
            <person name="Rachid S."/>
            <person name="Raddatz G."/>
            <person name="Rosenau F."/>
            <person name="Rueckert C."/>
            <person name="Sasse F."/>
            <person name="Scharfe M."/>
            <person name="Schuster S.C."/>
            <person name="Suen G."/>
            <person name="Treuner-Lange A."/>
            <person name="Velicer G.J."/>
            <person name="Vorholter F.-J."/>
            <person name="Weissman K.J."/>
            <person name="Welch R.D."/>
            <person name="Wenzel S.C."/>
            <person name="Whitworth D.E."/>
            <person name="Wilhelm S."/>
            <person name="Wittmann C."/>
            <person name="Bloecker H."/>
            <person name="Puehler A."/>
            <person name="Mueller R."/>
        </authorList>
    </citation>
    <scope>NUCLEOTIDE SEQUENCE [LARGE SCALE GENOMIC DNA]</scope>
    <source>
        <strain evidence="10">So ce56</strain>
    </source>
</reference>
<name>A9FSZ9_SORC5</name>
<keyword evidence="10" id="KW-1185">Reference proteome</keyword>
<evidence type="ECO:0000256" key="1">
    <source>
        <dbReference type="ARBA" id="ARBA00004370"/>
    </source>
</evidence>
<sequence length="272" mass="29040">MSEATPARSLFHESRRSFLLRKLHSLTGALPVGGFLLFHFWTNAKALQGQERFDAAVAEISHMPYLPVLEIGLVVLPLAFHALYGVKLVLEGKPNVGSYTFSRNWMYTLQRVTGVLAFAFIGFHLWSYWAQKWLGRMAPEEFYPRLCADMASTVGGVPVIALVYLFGIAASVFHFANGLWGFCFSWGITVSRRAQRMAAVVFGAVGLVVFLFGANTVIYFATGAPFPGTPGPAAEGGRTCADIASTSTGSTVPARASVGGGAGAGVGAPASH</sequence>
<feature type="transmembrane region" description="Helical" evidence="8">
    <location>
        <begin position="150"/>
        <end position="176"/>
    </location>
</feature>
<keyword evidence="5 8" id="KW-1133">Transmembrane helix</keyword>
<comment type="subcellular location">
    <subcellularLocation>
        <location evidence="1">Membrane</location>
    </subcellularLocation>
</comment>
<evidence type="ECO:0000256" key="7">
    <source>
        <dbReference type="ARBA" id="ARBA00023136"/>
    </source>
</evidence>
<dbReference type="AlphaFoldDB" id="A9FSZ9"/>
<evidence type="ECO:0000313" key="9">
    <source>
        <dbReference type="EMBL" id="CAN98477.1"/>
    </source>
</evidence>
<keyword evidence="7 8" id="KW-0472">Membrane</keyword>
<dbReference type="InterPro" id="IPR000701">
    <property type="entry name" value="SuccDH_FuR_B_TM-su"/>
</dbReference>
<protein>
    <submittedName>
        <fullName evidence="9">Succinate dehydrogenase</fullName>
        <ecNumber evidence="9">1.3.99.1</ecNumber>
    </submittedName>
</protein>
<dbReference type="Proteomes" id="UP000002139">
    <property type="component" value="Chromosome"/>
</dbReference>
<dbReference type="EMBL" id="AM746676">
    <property type="protein sequence ID" value="CAN98477.1"/>
    <property type="molecule type" value="Genomic_DNA"/>
</dbReference>
<evidence type="ECO:0000256" key="4">
    <source>
        <dbReference type="ARBA" id="ARBA00022723"/>
    </source>
</evidence>
<feature type="transmembrane region" description="Helical" evidence="8">
    <location>
        <begin position="71"/>
        <end position="90"/>
    </location>
</feature>
<dbReference type="GO" id="GO:0046872">
    <property type="term" value="F:metal ion binding"/>
    <property type="evidence" value="ECO:0007669"/>
    <property type="project" value="UniProtKB-KW"/>
</dbReference>
<dbReference type="InterPro" id="IPR034804">
    <property type="entry name" value="SQR/QFR_C/D"/>
</dbReference>
<dbReference type="InterPro" id="IPR011138">
    <property type="entry name" value="Cytochrome_b-558"/>
</dbReference>
<keyword evidence="9" id="KW-0560">Oxidoreductase</keyword>
<dbReference type="SUPFAM" id="SSF81343">
    <property type="entry name" value="Fumarate reductase respiratory complex transmembrane subunits"/>
    <property type="match status" value="1"/>
</dbReference>
<feature type="transmembrane region" description="Helical" evidence="8">
    <location>
        <begin position="111"/>
        <end position="130"/>
    </location>
</feature>
<evidence type="ECO:0000256" key="6">
    <source>
        <dbReference type="ARBA" id="ARBA00023004"/>
    </source>
</evidence>
<keyword evidence="4" id="KW-0479">Metal-binding</keyword>
<feature type="transmembrane region" description="Helical" evidence="8">
    <location>
        <begin position="197"/>
        <end position="221"/>
    </location>
</feature>
<organism evidence="9 10">
    <name type="scientific">Sorangium cellulosum (strain So ce56)</name>
    <name type="common">Polyangium cellulosum (strain So ce56)</name>
    <dbReference type="NCBI Taxonomy" id="448385"/>
    <lineage>
        <taxon>Bacteria</taxon>
        <taxon>Pseudomonadati</taxon>
        <taxon>Myxococcota</taxon>
        <taxon>Polyangia</taxon>
        <taxon>Polyangiales</taxon>
        <taxon>Polyangiaceae</taxon>
        <taxon>Sorangium</taxon>
    </lineage>
</organism>
<evidence type="ECO:0000256" key="2">
    <source>
        <dbReference type="ARBA" id="ARBA00022617"/>
    </source>
</evidence>
<dbReference type="EC" id="1.3.99.1" evidence="9"/>
<evidence type="ECO:0000256" key="5">
    <source>
        <dbReference type="ARBA" id="ARBA00022989"/>
    </source>
</evidence>
<accession>A9FSZ9</accession>
<dbReference type="NCBIfam" id="TIGR02046">
    <property type="entry name" value="sdhC_b558_fam"/>
    <property type="match status" value="1"/>
</dbReference>
<dbReference type="STRING" id="448385.sce8307"/>
<evidence type="ECO:0000256" key="3">
    <source>
        <dbReference type="ARBA" id="ARBA00022692"/>
    </source>
</evidence>
<proteinExistence type="predicted"/>
<dbReference type="KEGG" id="scl:sce8307"/>
<dbReference type="GO" id="GO:0016491">
    <property type="term" value="F:oxidoreductase activity"/>
    <property type="evidence" value="ECO:0007669"/>
    <property type="project" value="UniProtKB-KW"/>
</dbReference>
<dbReference type="Gene3D" id="1.20.1300.10">
    <property type="entry name" value="Fumarate reductase/succinate dehydrogenase, transmembrane subunit"/>
    <property type="match status" value="1"/>
</dbReference>
<gene>
    <name evidence="9" type="primary">sdhC2</name>
    <name evidence="9" type="ordered locus">sce8307</name>
</gene>
<dbReference type="eggNOG" id="COG2009">
    <property type="taxonomic scope" value="Bacteria"/>
</dbReference>